<comment type="catalytic activity">
    <reaction evidence="6">
        <text>2-deoxy-D-ribose 5-phosphate = D-glyceraldehyde 3-phosphate + acetaldehyde</text>
        <dbReference type="Rhea" id="RHEA:12821"/>
        <dbReference type="ChEBI" id="CHEBI:15343"/>
        <dbReference type="ChEBI" id="CHEBI:59776"/>
        <dbReference type="ChEBI" id="CHEBI:62877"/>
        <dbReference type="EC" id="4.1.2.4"/>
    </reaction>
</comment>
<keyword evidence="5" id="KW-0704">Schiff base</keyword>
<dbReference type="SMART" id="SM01133">
    <property type="entry name" value="DeoC"/>
    <property type="match status" value="1"/>
</dbReference>
<evidence type="ECO:0000256" key="1">
    <source>
        <dbReference type="ARBA" id="ARBA00004816"/>
    </source>
</evidence>
<keyword evidence="9" id="KW-1185">Reference proteome</keyword>
<dbReference type="Gene3D" id="3.20.20.70">
    <property type="entry name" value="Aldolase class I"/>
    <property type="match status" value="1"/>
</dbReference>
<dbReference type="PIRSF" id="PIRSF001357">
    <property type="entry name" value="DeoC"/>
    <property type="match status" value="1"/>
</dbReference>
<proteinExistence type="inferred from homology"/>
<dbReference type="NCBIfam" id="TIGR00126">
    <property type="entry name" value="deoC"/>
    <property type="match status" value="1"/>
</dbReference>
<keyword evidence="4 8" id="KW-0456">Lyase</keyword>
<evidence type="ECO:0000313" key="8">
    <source>
        <dbReference type="EMBL" id="MBP1851738.1"/>
    </source>
</evidence>
<evidence type="ECO:0000256" key="2">
    <source>
        <dbReference type="ARBA" id="ARBA00009473"/>
    </source>
</evidence>
<dbReference type="CDD" id="cd00959">
    <property type="entry name" value="DeoC"/>
    <property type="match status" value="1"/>
</dbReference>
<evidence type="ECO:0000256" key="6">
    <source>
        <dbReference type="ARBA" id="ARBA00048791"/>
    </source>
</evidence>
<protein>
    <recommendedName>
        <fullName evidence="3 7">Deoxyribose-phosphate aldolase</fullName>
        <ecNumber evidence="3 7">4.1.2.4</ecNumber>
    </recommendedName>
</protein>
<dbReference type="InterPro" id="IPR002915">
    <property type="entry name" value="DeoC/FbaB/LacD_aldolase"/>
</dbReference>
<evidence type="ECO:0000313" key="9">
    <source>
        <dbReference type="Proteomes" id="UP000759443"/>
    </source>
</evidence>
<dbReference type="PANTHER" id="PTHR10889">
    <property type="entry name" value="DEOXYRIBOSE-PHOSPHATE ALDOLASE"/>
    <property type="match status" value="1"/>
</dbReference>
<dbReference type="GO" id="GO:0004139">
    <property type="term" value="F:deoxyribose-phosphate aldolase activity"/>
    <property type="evidence" value="ECO:0007669"/>
    <property type="project" value="UniProtKB-EC"/>
</dbReference>
<evidence type="ECO:0000256" key="7">
    <source>
        <dbReference type="NCBIfam" id="TIGR00126"/>
    </source>
</evidence>
<evidence type="ECO:0000256" key="5">
    <source>
        <dbReference type="ARBA" id="ARBA00023270"/>
    </source>
</evidence>
<dbReference type="EMBL" id="JAGGJU010000008">
    <property type="protein sequence ID" value="MBP1851738.1"/>
    <property type="molecule type" value="Genomic_DNA"/>
</dbReference>
<dbReference type="Pfam" id="PF01791">
    <property type="entry name" value="DeoC"/>
    <property type="match status" value="1"/>
</dbReference>
<comment type="caution">
    <text evidence="8">The sequence shown here is derived from an EMBL/GenBank/DDBJ whole genome shotgun (WGS) entry which is preliminary data.</text>
</comment>
<accession>A0ABS4E1B9</accession>
<dbReference type="RefSeq" id="WP_209946584.1">
    <property type="nucleotide sequence ID" value="NZ_JAGGJU010000008.1"/>
</dbReference>
<dbReference type="InterPro" id="IPR013785">
    <property type="entry name" value="Aldolase_TIM"/>
</dbReference>
<gene>
    <name evidence="8" type="ORF">J2Z17_003186</name>
</gene>
<organism evidence="8 9">
    <name type="scientific">Rhizobium halophytocola</name>
    <dbReference type="NCBI Taxonomy" id="735519"/>
    <lineage>
        <taxon>Bacteria</taxon>
        <taxon>Pseudomonadati</taxon>
        <taxon>Pseudomonadota</taxon>
        <taxon>Alphaproteobacteria</taxon>
        <taxon>Hyphomicrobiales</taxon>
        <taxon>Rhizobiaceae</taxon>
        <taxon>Rhizobium/Agrobacterium group</taxon>
        <taxon>Rhizobium</taxon>
    </lineage>
</organism>
<dbReference type="EC" id="4.1.2.4" evidence="3 7"/>
<sequence>MDSHEQRATAAVALTLLDLTNLKDDCTPEAIEKLCARAQGPFGNAAAICIWPRFVAQARALLGADSQVKIATVVNFPSGDLPVEEVVEEARKAIADGADEIDLVIPYKALLQGDEAAVETMVRAVKAVCTHPVTLKTILETGELKEAGLIRRGSEIAIAAGSDFIKTSTGKVNVNATLEAADIMMLAIRDSRRPVGFKPAGGISTVADAALYLRLASTIMSEDWVMPSTFRFGASGLLDDIESVMAHGKPLAAAASGY</sequence>
<comment type="similarity">
    <text evidence="2">Belongs to the DeoC/FbaB aldolase family. DeoC type 2 subfamily.</text>
</comment>
<reference evidence="8 9" key="1">
    <citation type="submission" date="2021-03" db="EMBL/GenBank/DDBJ databases">
        <title>Genomic Encyclopedia of Type Strains, Phase IV (KMG-IV): sequencing the most valuable type-strain genomes for metagenomic binning, comparative biology and taxonomic classification.</title>
        <authorList>
            <person name="Goeker M."/>
        </authorList>
    </citation>
    <scope>NUCLEOTIDE SEQUENCE [LARGE SCALE GENOMIC DNA]</scope>
    <source>
        <strain evidence="8 9">DSM 21600</strain>
    </source>
</reference>
<dbReference type="Proteomes" id="UP000759443">
    <property type="component" value="Unassembled WGS sequence"/>
</dbReference>
<dbReference type="InterPro" id="IPR011343">
    <property type="entry name" value="DeoC"/>
</dbReference>
<dbReference type="SUPFAM" id="SSF51569">
    <property type="entry name" value="Aldolase"/>
    <property type="match status" value="1"/>
</dbReference>
<evidence type="ECO:0000256" key="4">
    <source>
        <dbReference type="ARBA" id="ARBA00023239"/>
    </source>
</evidence>
<dbReference type="PANTHER" id="PTHR10889:SF3">
    <property type="entry name" value="DEOXYRIBOSE-PHOSPHATE ALDOLASE"/>
    <property type="match status" value="1"/>
</dbReference>
<comment type="pathway">
    <text evidence="1">Carbohydrate degradation; 2-deoxy-D-ribose 1-phosphate degradation; D-glyceraldehyde 3-phosphate and acetaldehyde from 2-deoxy-alpha-D-ribose 1-phosphate: step 2/2.</text>
</comment>
<name>A0ABS4E1B9_9HYPH</name>
<evidence type="ECO:0000256" key="3">
    <source>
        <dbReference type="ARBA" id="ARBA00012515"/>
    </source>
</evidence>